<name>A0A1U7YX17_NELNU</name>
<dbReference type="KEGG" id="nnu:104587919"/>
<dbReference type="OrthoDB" id="681454at2759"/>
<dbReference type="Proteomes" id="UP000189703">
    <property type="component" value="Unplaced"/>
</dbReference>
<evidence type="ECO:0000256" key="1">
    <source>
        <dbReference type="SAM" id="MobiDB-lite"/>
    </source>
</evidence>
<dbReference type="InParanoid" id="A0A1U7YX17"/>
<dbReference type="eggNOG" id="KOG1764">
    <property type="taxonomic scope" value="Eukaryota"/>
</dbReference>
<dbReference type="AlphaFoldDB" id="A0A1U7YX17"/>
<feature type="compositionally biased region" description="Low complexity" evidence="1">
    <location>
        <begin position="149"/>
        <end position="163"/>
    </location>
</feature>
<evidence type="ECO:0000313" key="3">
    <source>
        <dbReference type="RefSeq" id="XP_010243996.1"/>
    </source>
</evidence>
<reference evidence="3" key="1">
    <citation type="submission" date="2025-08" db="UniProtKB">
        <authorList>
            <consortium name="RefSeq"/>
        </authorList>
    </citation>
    <scope>IDENTIFICATION</scope>
</reference>
<dbReference type="RefSeq" id="XP_010243996.1">
    <property type="nucleotide sequence ID" value="XM_010245694.1"/>
</dbReference>
<sequence>MAISLLVREVSDLCLGKPALRSLSISAPVNDVLLMLKGSSDNFLSVWSCNHSSNAKVGFKDCRCVVNLCMVGDASWPLDIGKLIGEISPYTLASCDETVAVEITTLSVGNLMAYIDYGGPPEALVQVVKARLKERKLEGMLEEFSLSSCSSDKESSSSSPRAPLRLRRYSRQGSYSARMVGRAEASLCTSTSSMK</sequence>
<protein>
    <submittedName>
        <fullName evidence="3">CBS domain-containing protein CBSX5-like</fullName>
    </submittedName>
</protein>
<accession>A0A1U7YX17</accession>
<keyword evidence="2" id="KW-1185">Reference proteome</keyword>
<feature type="region of interest" description="Disordered" evidence="1">
    <location>
        <begin position="149"/>
        <end position="195"/>
    </location>
</feature>
<dbReference type="STRING" id="4432.A0A1U7YX17"/>
<proteinExistence type="predicted"/>
<organism evidence="2 3">
    <name type="scientific">Nelumbo nucifera</name>
    <name type="common">Sacred lotus</name>
    <dbReference type="NCBI Taxonomy" id="4432"/>
    <lineage>
        <taxon>Eukaryota</taxon>
        <taxon>Viridiplantae</taxon>
        <taxon>Streptophyta</taxon>
        <taxon>Embryophyta</taxon>
        <taxon>Tracheophyta</taxon>
        <taxon>Spermatophyta</taxon>
        <taxon>Magnoliopsida</taxon>
        <taxon>Proteales</taxon>
        <taxon>Nelumbonaceae</taxon>
        <taxon>Nelumbo</taxon>
    </lineage>
</organism>
<evidence type="ECO:0000313" key="2">
    <source>
        <dbReference type="Proteomes" id="UP000189703"/>
    </source>
</evidence>
<dbReference type="GeneID" id="104587919"/>
<gene>
    <name evidence="3" type="primary">LOC104587919</name>
</gene>